<dbReference type="OrthoDB" id="5377009at2759"/>
<evidence type="ECO:0000256" key="2">
    <source>
        <dbReference type="SAM" id="MobiDB-lite"/>
    </source>
</evidence>
<proteinExistence type="predicted"/>
<feature type="non-terminal residue" evidence="3">
    <location>
        <position position="175"/>
    </location>
</feature>
<feature type="coiled-coil region" evidence="1">
    <location>
        <begin position="42"/>
        <end position="97"/>
    </location>
</feature>
<organism evidence="3 4">
    <name type="scientific">Teratosphaeria nubilosa</name>
    <dbReference type="NCBI Taxonomy" id="161662"/>
    <lineage>
        <taxon>Eukaryota</taxon>
        <taxon>Fungi</taxon>
        <taxon>Dikarya</taxon>
        <taxon>Ascomycota</taxon>
        <taxon>Pezizomycotina</taxon>
        <taxon>Dothideomycetes</taxon>
        <taxon>Dothideomycetidae</taxon>
        <taxon>Mycosphaerellales</taxon>
        <taxon>Teratosphaeriaceae</taxon>
        <taxon>Teratosphaeria</taxon>
    </lineage>
</organism>
<keyword evidence="4" id="KW-1185">Reference proteome</keyword>
<feature type="region of interest" description="Disordered" evidence="2">
    <location>
        <begin position="100"/>
        <end position="145"/>
    </location>
</feature>
<feature type="non-terminal residue" evidence="3">
    <location>
        <position position="1"/>
    </location>
</feature>
<dbReference type="Proteomes" id="UP000799436">
    <property type="component" value="Unassembled WGS sequence"/>
</dbReference>
<evidence type="ECO:0000313" key="3">
    <source>
        <dbReference type="EMBL" id="KAF2766760.1"/>
    </source>
</evidence>
<name>A0A6G1L242_9PEZI</name>
<dbReference type="AlphaFoldDB" id="A0A6G1L242"/>
<accession>A0A6G1L242</accession>
<evidence type="ECO:0000256" key="1">
    <source>
        <dbReference type="SAM" id="Coils"/>
    </source>
</evidence>
<dbReference type="EMBL" id="ML995866">
    <property type="protein sequence ID" value="KAF2766760.1"/>
    <property type="molecule type" value="Genomic_DNA"/>
</dbReference>
<feature type="compositionally biased region" description="Acidic residues" evidence="2">
    <location>
        <begin position="111"/>
        <end position="121"/>
    </location>
</feature>
<gene>
    <name evidence="3" type="ORF">EJ03DRAFT_254859</name>
</gene>
<reference evidence="3" key="1">
    <citation type="journal article" date="2020" name="Stud. Mycol.">
        <title>101 Dothideomycetes genomes: a test case for predicting lifestyles and emergence of pathogens.</title>
        <authorList>
            <person name="Haridas S."/>
            <person name="Albert R."/>
            <person name="Binder M."/>
            <person name="Bloem J."/>
            <person name="Labutti K."/>
            <person name="Salamov A."/>
            <person name="Andreopoulos B."/>
            <person name="Baker S."/>
            <person name="Barry K."/>
            <person name="Bills G."/>
            <person name="Bluhm B."/>
            <person name="Cannon C."/>
            <person name="Castanera R."/>
            <person name="Culley D."/>
            <person name="Daum C."/>
            <person name="Ezra D."/>
            <person name="Gonzalez J."/>
            <person name="Henrissat B."/>
            <person name="Kuo A."/>
            <person name="Liang C."/>
            <person name="Lipzen A."/>
            <person name="Lutzoni F."/>
            <person name="Magnuson J."/>
            <person name="Mondo S."/>
            <person name="Nolan M."/>
            <person name="Ohm R."/>
            <person name="Pangilinan J."/>
            <person name="Park H.-J."/>
            <person name="Ramirez L."/>
            <person name="Alfaro M."/>
            <person name="Sun H."/>
            <person name="Tritt A."/>
            <person name="Yoshinaga Y."/>
            <person name="Zwiers L.-H."/>
            <person name="Turgeon B."/>
            <person name="Goodwin S."/>
            <person name="Spatafora J."/>
            <person name="Crous P."/>
            <person name="Grigoriev I."/>
        </authorList>
    </citation>
    <scope>NUCLEOTIDE SEQUENCE</scope>
    <source>
        <strain evidence="3">CBS 116005</strain>
    </source>
</reference>
<evidence type="ECO:0000313" key="4">
    <source>
        <dbReference type="Proteomes" id="UP000799436"/>
    </source>
</evidence>
<protein>
    <submittedName>
        <fullName evidence="3">Uncharacterized protein</fullName>
    </submittedName>
</protein>
<keyword evidence="1" id="KW-0175">Coiled coil</keyword>
<sequence length="175" mass="19675">PVDPLSPHAFNELLLNATSLLQRMQSAYREKVEYIASVQPEIDAQKEEVEEAETRSRHLKMQLEDMSFKAADQHKAMQEIAVQLAEERLKAQEVEEAVKKSVRLVRRSTDGTEEGEDEEEEKTTPRRGKRQSGDSHASDSGFESDLDYAESIMSFGVETPMSAKAPSISITPSYD</sequence>